<reference evidence="4" key="2">
    <citation type="journal article" date="2014" name="ISME J.">
        <title>Microbial stratification in low pH oxic and suboxic macroscopic growths along an acid mine drainage.</title>
        <authorList>
            <person name="Mendez-Garcia C."/>
            <person name="Mesa V."/>
            <person name="Sprenger R.R."/>
            <person name="Richter M."/>
            <person name="Diez M.S."/>
            <person name="Solano J."/>
            <person name="Bargiela R."/>
            <person name="Golyshina O.V."/>
            <person name="Manteca A."/>
            <person name="Ramos J.L."/>
            <person name="Gallego J.R."/>
            <person name="Llorente I."/>
            <person name="Martins Dos Santos V.A."/>
            <person name="Jensen O.N."/>
            <person name="Pelaez A.I."/>
            <person name="Sanchez J."/>
            <person name="Ferrer M."/>
        </authorList>
    </citation>
    <scope>NUCLEOTIDE SEQUENCE</scope>
</reference>
<comment type="caution">
    <text evidence="4">The sequence shown here is derived from an EMBL/GenBank/DDBJ whole genome shotgun (WGS) entry which is preliminary data.</text>
</comment>
<evidence type="ECO:0000313" key="4">
    <source>
        <dbReference type="EMBL" id="EQD59288.1"/>
    </source>
</evidence>
<gene>
    <name evidence="4" type="ORF">B1B_08264</name>
</gene>
<protein>
    <submittedName>
        <fullName evidence="4">Acetyltransferase, GNAT family</fullName>
    </submittedName>
</protein>
<dbReference type="CDD" id="cd04301">
    <property type="entry name" value="NAT_SF"/>
    <property type="match status" value="1"/>
</dbReference>
<organism evidence="4">
    <name type="scientific">mine drainage metagenome</name>
    <dbReference type="NCBI Taxonomy" id="410659"/>
    <lineage>
        <taxon>unclassified sequences</taxon>
        <taxon>metagenomes</taxon>
        <taxon>ecological metagenomes</taxon>
    </lineage>
</organism>
<dbReference type="EMBL" id="AUZY01005380">
    <property type="protein sequence ID" value="EQD59288.1"/>
    <property type="molecule type" value="Genomic_DNA"/>
</dbReference>
<dbReference type="PANTHER" id="PTHR43877">
    <property type="entry name" value="AMINOALKYLPHOSPHONATE N-ACETYLTRANSFERASE-RELATED-RELATED"/>
    <property type="match status" value="1"/>
</dbReference>
<dbReference type="AlphaFoldDB" id="T1ARW3"/>
<keyword evidence="1 4" id="KW-0808">Transferase</keyword>
<reference evidence="4" key="1">
    <citation type="submission" date="2013-08" db="EMBL/GenBank/DDBJ databases">
        <authorList>
            <person name="Mendez C."/>
            <person name="Richter M."/>
            <person name="Ferrer M."/>
            <person name="Sanchez J."/>
        </authorList>
    </citation>
    <scope>NUCLEOTIDE SEQUENCE</scope>
</reference>
<dbReference type="GO" id="GO:0016747">
    <property type="term" value="F:acyltransferase activity, transferring groups other than amino-acyl groups"/>
    <property type="evidence" value="ECO:0007669"/>
    <property type="project" value="InterPro"/>
</dbReference>
<keyword evidence="2" id="KW-0012">Acyltransferase</keyword>
<evidence type="ECO:0000256" key="1">
    <source>
        <dbReference type="ARBA" id="ARBA00022679"/>
    </source>
</evidence>
<feature type="non-terminal residue" evidence="4">
    <location>
        <position position="1"/>
    </location>
</feature>
<dbReference type="Pfam" id="PF00583">
    <property type="entry name" value="Acetyltransf_1"/>
    <property type="match status" value="1"/>
</dbReference>
<dbReference type="SUPFAM" id="SSF55729">
    <property type="entry name" value="Acyl-CoA N-acyltransferases (Nat)"/>
    <property type="match status" value="1"/>
</dbReference>
<dbReference type="Gene3D" id="3.40.630.30">
    <property type="match status" value="1"/>
</dbReference>
<evidence type="ECO:0000259" key="3">
    <source>
        <dbReference type="PROSITE" id="PS51186"/>
    </source>
</evidence>
<accession>T1ARW3</accession>
<evidence type="ECO:0000256" key="2">
    <source>
        <dbReference type="ARBA" id="ARBA00023315"/>
    </source>
</evidence>
<dbReference type="InterPro" id="IPR016181">
    <property type="entry name" value="Acyl_CoA_acyltransferase"/>
</dbReference>
<feature type="domain" description="N-acetyltransferase" evidence="3">
    <location>
        <begin position="1"/>
        <end position="74"/>
    </location>
</feature>
<dbReference type="InterPro" id="IPR000182">
    <property type="entry name" value="GNAT_dom"/>
</dbReference>
<dbReference type="PANTHER" id="PTHR43877:SF2">
    <property type="entry name" value="AMINOALKYLPHOSPHONATE N-ACETYLTRANSFERASE-RELATED"/>
    <property type="match status" value="1"/>
</dbReference>
<sequence>DVVVDSKARGSGLGEALVRAALDRAKERGAKTVDLTSRPGRDAANRLYLRCGFALRDTNVYRYQLSDLAGSNVR</sequence>
<dbReference type="InterPro" id="IPR050832">
    <property type="entry name" value="Bact_Acetyltransf"/>
</dbReference>
<proteinExistence type="predicted"/>
<dbReference type="PROSITE" id="PS51186">
    <property type="entry name" value="GNAT"/>
    <property type="match status" value="1"/>
</dbReference>
<name>T1ARW3_9ZZZZ</name>